<name>A0ABT1PSB1_9ACTN</name>
<feature type="transmembrane region" description="Helical" evidence="1">
    <location>
        <begin position="135"/>
        <end position="154"/>
    </location>
</feature>
<evidence type="ECO:0000313" key="3">
    <source>
        <dbReference type="Proteomes" id="UP001057702"/>
    </source>
</evidence>
<reference evidence="2" key="1">
    <citation type="submission" date="2022-06" db="EMBL/GenBank/DDBJ databases">
        <title>Draft genome sequence of Streptomyces sp. RB6PN25 isolated from peat swamp forest in Thailand.</title>
        <authorList>
            <person name="Duangmal K."/>
            <person name="Klaysubun C."/>
        </authorList>
    </citation>
    <scope>NUCLEOTIDE SEQUENCE</scope>
    <source>
        <strain evidence="2">RB6PN25</strain>
    </source>
</reference>
<dbReference type="InterPro" id="IPR018650">
    <property type="entry name" value="STSV1_Orf64"/>
</dbReference>
<dbReference type="Proteomes" id="UP001057702">
    <property type="component" value="Unassembled WGS sequence"/>
</dbReference>
<keyword evidence="1" id="KW-0812">Transmembrane</keyword>
<feature type="transmembrane region" description="Helical" evidence="1">
    <location>
        <begin position="186"/>
        <end position="212"/>
    </location>
</feature>
<keyword evidence="3" id="KW-1185">Reference proteome</keyword>
<dbReference type="RefSeq" id="WP_255918293.1">
    <property type="nucleotide sequence ID" value="NZ_JANFNG010000001.1"/>
</dbReference>
<sequence>MTSTLAEPHRPSVEVVEDDDTSCRRSISPWILAGLVFILYSMMAIQRDRVGITSGYDLGIFEEAIRNYAHGHLPWAPLKGAHFDLLGDHFHPILILLAPLYRFWPLGPARYSLLISQAALFALGLVPLMRWAEKIGRWAMWCTGAGMAVSWGLVNADTFDFHEIAFAVPLISFSAAALGQGRYRAALWWAVPLVLVKEDLGLTVAVIGILLWRKGHRPGLRLAWFGVAATVVETQLIIPAIHGHYEYSNNLQPGIFLQNGMEKMSTVAVLFAPVAFIAFRSSLCWLVVPTLLWRFMGTNPFYWGLDLHYSAVLEPMIYAAAIDAFSRVGHPHVERRLLIGCTVGAVLSAWGGPIGSAFDPSTWTIPHHQRVLDAMVKKIPSNVTVGTTVRAAAQLTGKDAVSFACDASFMHPTWLLLDSHDPSTDPQAPGGDCTSKDVTNMKRWRHYRVVSDWDGIWVLRKT</sequence>
<protein>
    <submittedName>
        <fullName evidence="2">DUF2079 domain-containing protein</fullName>
    </submittedName>
</protein>
<feature type="transmembrane region" description="Helical" evidence="1">
    <location>
        <begin position="111"/>
        <end position="129"/>
    </location>
</feature>
<evidence type="ECO:0000313" key="2">
    <source>
        <dbReference type="EMBL" id="MCQ4079447.1"/>
    </source>
</evidence>
<keyword evidence="1" id="KW-1133">Transmembrane helix</keyword>
<evidence type="ECO:0000256" key="1">
    <source>
        <dbReference type="SAM" id="Phobius"/>
    </source>
</evidence>
<accession>A0ABT1PSB1</accession>
<organism evidence="2 3">
    <name type="scientific">Streptomyces humicola</name>
    <dbReference type="NCBI Taxonomy" id="2953240"/>
    <lineage>
        <taxon>Bacteria</taxon>
        <taxon>Bacillati</taxon>
        <taxon>Actinomycetota</taxon>
        <taxon>Actinomycetes</taxon>
        <taxon>Kitasatosporales</taxon>
        <taxon>Streptomycetaceae</taxon>
        <taxon>Streptomyces</taxon>
    </lineage>
</organism>
<gene>
    <name evidence="2" type="ORF">NGB36_02235</name>
</gene>
<feature type="transmembrane region" description="Helical" evidence="1">
    <location>
        <begin position="267"/>
        <end position="288"/>
    </location>
</feature>
<feature type="transmembrane region" description="Helical" evidence="1">
    <location>
        <begin position="27"/>
        <end position="45"/>
    </location>
</feature>
<keyword evidence="1" id="KW-0472">Membrane</keyword>
<dbReference type="Pfam" id="PF09852">
    <property type="entry name" value="DUF2079"/>
    <property type="match status" value="1"/>
</dbReference>
<dbReference type="EMBL" id="JANFNG010000001">
    <property type="protein sequence ID" value="MCQ4079447.1"/>
    <property type="molecule type" value="Genomic_DNA"/>
</dbReference>
<comment type="caution">
    <text evidence="2">The sequence shown here is derived from an EMBL/GenBank/DDBJ whole genome shotgun (WGS) entry which is preliminary data.</text>
</comment>
<proteinExistence type="predicted"/>